<sequence>MTILAKTIGFEVVKQLLKQTQPYKFILGVRDTTLGKTKAAYDALQYDAGTHSVTILSLELSDLRSFAQQALEKLGEENLDYLILNAALAKDVEPVGPHGSKWCEAYVVNHLSQHYLIHLLRAKLTASRSRIVFVSSGAVVYPPTKFIQFLGTHYWRRQLKDTGCTVVAVAPGFIPLTGLSRHTDMKFSMDMPNAKTVEDAGFMRNDLPADPEQILLYTGKWLPKDVYSMSLDTELQDKWCPSKDEIEKEAGLSS</sequence>
<organism evidence="2 3">
    <name type="scientific">Mycena rosella</name>
    <name type="common">Pink bonnet</name>
    <name type="synonym">Agaricus rosellus</name>
    <dbReference type="NCBI Taxonomy" id="1033263"/>
    <lineage>
        <taxon>Eukaryota</taxon>
        <taxon>Fungi</taxon>
        <taxon>Dikarya</taxon>
        <taxon>Basidiomycota</taxon>
        <taxon>Agaricomycotina</taxon>
        <taxon>Agaricomycetes</taxon>
        <taxon>Agaricomycetidae</taxon>
        <taxon>Agaricales</taxon>
        <taxon>Marasmiineae</taxon>
        <taxon>Mycenaceae</taxon>
        <taxon>Mycena</taxon>
    </lineage>
</organism>
<protein>
    <submittedName>
        <fullName evidence="2">Uncharacterized protein</fullName>
    </submittedName>
</protein>
<gene>
    <name evidence="2" type="ORF">B0H17DRAFT_1262003</name>
</gene>
<keyword evidence="3" id="KW-1185">Reference proteome</keyword>
<evidence type="ECO:0000256" key="1">
    <source>
        <dbReference type="ARBA" id="ARBA00023002"/>
    </source>
</evidence>
<dbReference type="SUPFAM" id="SSF51735">
    <property type="entry name" value="NAD(P)-binding Rossmann-fold domains"/>
    <property type="match status" value="1"/>
</dbReference>
<dbReference type="PANTHER" id="PTHR43157">
    <property type="entry name" value="PHOSPHATIDYLINOSITOL-GLYCAN BIOSYNTHESIS CLASS F PROTEIN-RELATED"/>
    <property type="match status" value="1"/>
</dbReference>
<dbReference type="PANTHER" id="PTHR43157:SF31">
    <property type="entry name" value="PHOSPHATIDYLINOSITOL-GLYCAN BIOSYNTHESIS CLASS F PROTEIN"/>
    <property type="match status" value="1"/>
</dbReference>
<dbReference type="Proteomes" id="UP001221757">
    <property type="component" value="Unassembled WGS sequence"/>
</dbReference>
<dbReference type="InterPro" id="IPR002347">
    <property type="entry name" value="SDR_fam"/>
</dbReference>
<dbReference type="GO" id="GO:0016491">
    <property type="term" value="F:oxidoreductase activity"/>
    <property type="evidence" value="ECO:0007669"/>
    <property type="project" value="UniProtKB-KW"/>
</dbReference>
<evidence type="ECO:0000313" key="2">
    <source>
        <dbReference type="EMBL" id="KAJ7658508.1"/>
    </source>
</evidence>
<evidence type="ECO:0000313" key="3">
    <source>
        <dbReference type="Proteomes" id="UP001221757"/>
    </source>
</evidence>
<proteinExistence type="predicted"/>
<dbReference type="AlphaFoldDB" id="A0AAD7G5G6"/>
<dbReference type="Gene3D" id="3.40.50.720">
    <property type="entry name" value="NAD(P)-binding Rossmann-like Domain"/>
    <property type="match status" value="1"/>
</dbReference>
<comment type="caution">
    <text evidence="2">The sequence shown here is derived from an EMBL/GenBank/DDBJ whole genome shotgun (WGS) entry which is preliminary data.</text>
</comment>
<dbReference type="Pfam" id="PF00106">
    <property type="entry name" value="adh_short"/>
    <property type="match status" value="1"/>
</dbReference>
<name>A0AAD7G5G6_MYCRO</name>
<reference evidence="2" key="1">
    <citation type="submission" date="2023-03" db="EMBL/GenBank/DDBJ databases">
        <title>Massive genome expansion in bonnet fungi (Mycena s.s.) driven by repeated elements and novel gene families across ecological guilds.</title>
        <authorList>
            <consortium name="Lawrence Berkeley National Laboratory"/>
            <person name="Harder C.B."/>
            <person name="Miyauchi S."/>
            <person name="Viragh M."/>
            <person name="Kuo A."/>
            <person name="Thoen E."/>
            <person name="Andreopoulos B."/>
            <person name="Lu D."/>
            <person name="Skrede I."/>
            <person name="Drula E."/>
            <person name="Henrissat B."/>
            <person name="Morin E."/>
            <person name="Kohler A."/>
            <person name="Barry K."/>
            <person name="LaButti K."/>
            <person name="Morin E."/>
            <person name="Salamov A."/>
            <person name="Lipzen A."/>
            <person name="Mereny Z."/>
            <person name="Hegedus B."/>
            <person name="Baldrian P."/>
            <person name="Stursova M."/>
            <person name="Weitz H."/>
            <person name="Taylor A."/>
            <person name="Grigoriev I.V."/>
            <person name="Nagy L.G."/>
            <person name="Martin F."/>
            <person name="Kauserud H."/>
        </authorList>
    </citation>
    <scope>NUCLEOTIDE SEQUENCE</scope>
    <source>
        <strain evidence="2">CBHHK067</strain>
    </source>
</reference>
<dbReference type="InterPro" id="IPR036291">
    <property type="entry name" value="NAD(P)-bd_dom_sf"/>
</dbReference>
<accession>A0AAD7G5G6</accession>
<keyword evidence="1" id="KW-0560">Oxidoreductase</keyword>
<dbReference type="EMBL" id="JARKIE010000279">
    <property type="protein sequence ID" value="KAJ7658508.1"/>
    <property type="molecule type" value="Genomic_DNA"/>
</dbReference>